<feature type="transmembrane region" description="Helical" evidence="1">
    <location>
        <begin position="24"/>
        <end position="44"/>
    </location>
</feature>
<gene>
    <name evidence="2" type="ORF">EC844_114100</name>
</gene>
<keyword evidence="1" id="KW-0472">Membrane</keyword>
<dbReference type="Proteomes" id="UP000294963">
    <property type="component" value="Unassembled WGS sequence"/>
</dbReference>
<evidence type="ECO:0000313" key="3">
    <source>
        <dbReference type="Proteomes" id="UP000294963"/>
    </source>
</evidence>
<keyword evidence="1" id="KW-1133">Transmembrane helix</keyword>
<name>A0A4R1XNY9_ACICA</name>
<sequence length="48" mass="5631">MMQHDFSKPTYVTSAEDLQKKKRLPVYILILVGLFLFSMLIHMISKAF</sequence>
<comment type="caution">
    <text evidence="2">The sequence shown here is derived from an EMBL/GenBank/DDBJ whole genome shotgun (WGS) entry which is preliminary data.</text>
</comment>
<protein>
    <submittedName>
        <fullName evidence="2">Uncharacterized protein</fullName>
    </submittedName>
</protein>
<evidence type="ECO:0000313" key="2">
    <source>
        <dbReference type="EMBL" id="TCM65854.1"/>
    </source>
</evidence>
<evidence type="ECO:0000256" key="1">
    <source>
        <dbReference type="SAM" id="Phobius"/>
    </source>
</evidence>
<proteinExistence type="predicted"/>
<keyword evidence="1" id="KW-0812">Transmembrane</keyword>
<organism evidence="2 3">
    <name type="scientific">Acinetobacter calcoaceticus</name>
    <dbReference type="NCBI Taxonomy" id="471"/>
    <lineage>
        <taxon>Bacteria</taxon>
        <taxon>Pseudomonadati</taxon>
        <taxon>Pseudomonadota</taxon>
        <taxon>Gammaproteobacteria</taxon>
        <taxon>Moraxellales</taxon>
        <taxon>Moraxellaceae</taxon>
        <taxon>Acinetobacter</taxon>
        <taxon>Acinetobacter calcoaceticus/baumannii complex</taxon>
    </lineage>
</organism>
<dbReference type="EMBL" id="SLVJ01000014">
    <property type="protein sequence ID" value="TCM65854.1"/>
    <property type="molecule type" value="Genomic_DNA"/>
</dbReference>
<keyword evidence="3" id="KW-1185">Reference proteome</keyword>
<reference evidence="2 3" key="1">
    <citation type="submission" date="2019-03" db="EMBL/GenBank/DDBJ databases">
        <title>Genomic analyses of the natural microbiome of Caenorhabditis elegans.</title>
        <authorList>
            <person name="Samuel B."/>
        </authorList>
    </citation>
    <scope>NUCLEOTIDE SEQUENCE [LARGE SCALE GENOMIC DNA]</scope>
    <source>
        <strain evidence="2 3">JUb89</strain>
    </source>
</reference>
<accession>A0A4R1XNY9</accession>
<dbReference type="AlphaFoldDB" id="A0A4R1XNY9"/>